<feature type="compositionally biased region" description="Basic residues" evidence="1">
    <location>
        <begin position="979"/>
        <end position="989"/>
    </location>
</feature>
<accession>A0A482XHD7</accession>
<evidence type="ECO:0000313" key="3">
    <source>
        <dbReference type="EMBL" id="RZF45445.1"/>
    </source>
</evidence>
<keyword evidence="4" id="KW-1185">Reference proteome</keyword>
<proteinExistence type="predicted"/>
<sequence>MKNEEMNFRLGKSVTDRGNNLRNEYLHSTRRDTSIGYGLFVRSDYFKNINSSKYSTSKLDNLKSSYPAQNNSFNTYYSTHKTSIDPNHNSQKNKESQIEKYQVINTENKNQNYDHYADRIKYLIMGDEKVIKVNQSQNAIAISSLAPSSFTKKEQNMNSLQIPVNPPHRPDTMIVDQHTRIMLQMNHEINREKLLNSFGKKEKFEDSIKNSTVNNSIDNTRTGQKNLILNIRNDLGKNGSYGQNMNHEDQSRFLYENNVGRPPSNNHEIHNHYSNFEPYSNSHMNSNAMYECKTCRVNSQQIYSPMTNHMRDVVNKNTNSGQGNVVPTNVIRHSPQGYNPGGFKANTTTNKRVVVNNPNKYDSLSSNSMTVNKFEMGAGMNPNVMNPHNIKAGVGMESHPMQPNKHPMDSFVMHNINHNKQELAPVSHNSMKQNMYTVNENGYSYIPPNSYHVNVHDQHDVNNVNEEHMMMPYNYKIPNNMMHKPHVGLHSQNDGKEYMVHHNHEVQSSMMSKPHSETQDNHVKDNMMKEHYYHYDKPSTELAKPQVEAHVQNVMEKGNFMEQMMMLMMMKFGDHMAPNNVINFHVAPDNMKMEPMMKFNRIHPMLPMMMRPPTSAMPDKKEEEKYALVKHPEHDKKEDEKYVIVKMPSKPEEIIDHSYISYSPFSWISGWYPGLIFPDKKKIFTVIFLIVVVILAKKLLLALAVIKFFLAIVPVLAFILLLKKYLLFLLITKGLKFFKKFKKVPHLLAVSPLFFFPIIIPFFYLCKGGESSSTEYTITYPTFTYPTFTFPTFTFPTFVYPTSFPTNPETTGRTDTPHTFTTTTTTTTLTTLTTTTTMATTMTTNTDSMATETMSMATHPMSMATHPMSMSSPSMSSPSMSMASPPMSMATQAMTMSGRIGVVQPTIRPVPKTTLAMKITGNRIKVKHTKLPALTQYTKDINSYKFKPYLKKTTPMSNVSTDKKLSTSTYQNNKKHPLRWHGVTKKPKPTKSMDKLVTSKQKTSTYNRNCGGNKIPCKNIKKNTPGVKVKDQKYKQNNSSYYSKIGSLQNKNKPVSMKNIITNRDKQKLKIVLQNGAIAKTSNLNKRKNKTYESEQIVDENNLEDLSNGIEILRERFPRQSSSFLSLFNRMWSALASDRCMERIGCHLAVNSKSVRNYNSLILRVLQSLFSRRANRRIRSYIKAYQLGSKKEGSHFMCRYLFPCLGILKI</sequence>
<feature type="compositionally biased region" description="Polar residues" evidence="1">
    <location>
        <begin position="998"/>
        <end position="1010"/>
    </location>
</feature>
<evidence type="ECO:0000256" key="1">
    <source>
        <dbReference type="SAM" id="MobiDB-lite"/>
    </source>
</evidence>
<organism evidence="3 4">
    <name type="scientific">Laodelphax striatellus</name>
    <name type="common">Small brown planthopper</name>
    <name type="synonym">Delphax striatella</name>
    <dbReference type="NCBI Taxonomy" id="195883"/>
    <lineage>
        <taxon>Eukaryota</taxon>
        <taxon>Metazoa</taxon>
        <taxon>Ecdysozoa</taxon>
        <taxon>Arthropoda</taxon>
        <taxon>Hexapoda</taxon>
        <taxon>Insecta</taxon>
        <taxon>Pterygota</taxon>
        <taxon>Neoptera</taxon>
        <taxon>Paraneoptera</taxon>
        <taxon>Hemiptera</taxon>
        <taxon>Auchenorrhyncha</taxon>
        <taxon>Fulgoroidea</taxon>
        <taxon>Delphacidae</taxon>
        <taxon>Criomorphinae</taxon>
        <taxon>Laodelphax</taxon>
    </lineage>
</organism>
<protein>
    <submittedName>
        <fullName evidence="3">Uncharacterized protein</fullName>
    </submittedName>
</protein>
<dbReference type="STRING" id="195883.A0A482XHD7"/>
<feature type="transmembrane region" description="Helical" evidence="2">
    <location>
        <begin position="744"/>
        <end position="765"/>
    </location>
</feature>
<reference evidence="3 4" key="1">
    <citation type="journal article" date="2017" name="Gigascience">
        <title>Genome sequence of the small brown planthopper, Laodelphax striatellus.</title>
        <authorList>
            <person name="Zhu J."/>
            <person name="Jiang F."/>
            <person name="Wang X."/>
            <person name="Yang P."/>
            <person name="Bao Y."/>
            <person name="Zhao W."/>
            <person name="Wang W."/>
            <person name="Lu H."/>
            <person name="Wang Q."/>
            <person name="Cui N."/>
            <person name="Li J."/>
            <person name="Chen X."/>
            <person name="Luo L."/>
            <person name="Yu J."/>
            <person name="Kang L."/>
            <person name="Cui F."/>
        </authorList>
    </citation>
    <scope>NUCLEOTIDE SEQUENCE [LARGE SCALE GENOMIC DNA]</scope>
    <source>
        <strain evidence="3">Lst14</strain>
    </source>
</reference>
<feature type="region of interest" description="Disordered" evidence="1">
    <location>
        <begin position="867"/>
        <end position="886"/>
    </location>
</feature>
<keyword evidence="2" id="KW-0472">Membrane</keyword>
<evidence type="ECO:0000313" key="4">
    <source>
        <dbReference type="Proteomes" id="UP000291343"/>
    </source>
</evidence>
<dbReference type="EMBL" id="QKKF02009095">
    <property type="protein sequence ID" value="RZF45445.1"/>
    <property type="molecule type" value="Genomic_DNA"/>
</dbReference>
<dbReference type="Proteomes" id="UP000291343">
    <property type="component" value="Unassembled WGS sequence"/>
</dbReference>
<gene>
    <name evidence="3" type="ORF">LSTR_LSTR009316</name>
</gene>
<keyword evidence="2" id="KW-1133">Transmembrane helix</keyword>
<dbReference type="SMR" id="A0A482XHD7"/>
<feature type="transmembrane region" description="Helical" evidence="2">
    <location>
        <begin position="712"/>
        <end position="732"/>
    </location>
</feature>
<name>A0A482XHD7_LAOST</name>
<dbReference type="AlphaFoldDB" id="A0A482XHD7"/>
<feature type="region of interest" description="Disordered" evidence="1">
    <location>
        <begin position="979"/>
        <end position="1010"/>
    </location>
</feature>
<feature type="transmembrane region" description="Helical" evidence="2">
    <location>
        <begin position="683"/>
        <end position="706"/>
    </location>
</feature>
<keyword evidence="2" id="KW-0812">Transmembrane</keyword>
<dbReference type="InParanoid" id="A0A482XHD7"/>
<evidence type="ECO:0000256" key="2">
    <source>
        <dbReference type="SAM" id="Phobius"/>
    </source>
</evidence>
<comment type="caution">
    <text evidence="3">The sequence shown here is derived from an EMBL/GenBank/DDBJ whole genome shotgun (WGS) entry which is preliminary data.</text>
</comment>